<evidence type="ECO:0000313" key="9">
    <source>
        <dbReference type="Proteomes" id="UP000006265"/>
    </source>
</evidence>
<keyword evidence="4" id="KW-0479">Metal-binding</keyword>
<keyword evidence="7" id="KW-0503">Monooxygenase</keyword>
<dbReference type="GO" id="GO:0036199">
    <property type="term" value="F:cholest-4-en-3-one 26-monooxygenase activity"/>
    <property type="evidence" value="ECO:0007669"/>
    <property type="project" value="TreeGrafter"/>
</dbReference>
<comment type="caution">
    <text evidence="8">The sequence shown here is derived from an EMBL/GenBank/DDBJ whole genome shotgun (WGS) entry which is preliminary data.</text>
</comment>
<dbReference type="PANTHER" id="PTHR46696:SF4">
    <property type="entry name" value="BIOTIN BIOSYNTHESIS CYTOCHROME P450"/>
    <property type="match status" value="1"/>
</dbReference>
<evidence type="ECO:0000256" key="3">
    <source>
        <dbReference type="ARBA" id="ARBA00022617"/>
    </source>
</evidence>
<dbReference type="InterPro" id="IPR036396">
    <property type="entry name" value="Cyt_P450_sf"/>
</dbReference>
<dbReference type="RefSeq" id="WP_005630574.1">
    <property type="nucleotide sequence ID" value="NZ_AMRA01000104.1"/>
</dbReference>
<evidence type="ECO:0000256" key="1">
    <source>
        <dbReference type="ARBA" id="ARBA00001971"/>
    </source>
</evidence>
<evidence type="ECO:0000256" key="6">
    <source>
        <dbReference type="ARBA" id="ARBA00023004"/>
    </source>
</evidence>
<dbReference type="PRINTS" id="PR00359">
    <property type="entry name" value="BP450"/>
</dbReference>
<gene>
    <name evidence="8" type="ORF">C731_3880</name>
</gene>
<dbReference type="Proteomes" id="UP000006265">
    <property type="component" value="Unassembled WGS sequence"/>
</dbReference>
<dbReference type="GO" id="GO:0020037">
    <property type="term" value="F:heme binding"/>
    <property type="evidence" value="ECO:0007669"/>
    <property type="project" value="InterPro"/>
</dbReference>
<dbReference type="GO" id="GO:0006707">
    <property type="term" value="P:cholesterol catabolic process"/>
    <property type="evidence" value="ECO:0007669"/>
    <property type="project" value="TreeGrafter"/>
</dbReference>
<dbReference type="Gene3D" id="1.10.630.10">
    <property type="entry name" value="Cytochrome P450"/>
    <property type="match status" value="1"/>
</dbReference>
<dbReference type="eggNOG" id="COG2124">
    <property type="taxonomic scope" value="Bacteria"/>
</dbReference>
<organism evidence="8 9">
    <name type="scientific">Mycolicibacterium hassiacum (strain DSM 44199 / CIP 105218 / JCM 12690 / 3849)</name>
    <name type="common">Mycobacterium hassiacum</name>
    <dbReference type="NCBI Taxonomy" id="1122247"/>
    <lineage>
        <taxon>Bacteria</taxon>
        <taxon>Bacillati</taxon>
        <taxon>Actinomycetota</taxon>
        <taxon>Actinomycetes</taxon>
        <taxon>Mycobacteriales</taxon>
        <taxon>Mycobacteriaceae</taxon>
        <taxon>Mycolicibacterium</taxon>
    </lineage>
</organism>
<keyword evidence="5" id="KW-0560">Oxidoreductase</keyword>
<evidence type="ECO:0000256" key="5">
    <source>
        <dbReference type="ARBA" id="ARBA00023002"/>
    </source>
</evidence>
<evidence type="ECO:0000256" key="7">
    <source>
        <dbReference type="ARBA" id="ARBA00023033"/>
    </source>
</evidence>
<sequence length="410" mass="45805">MTAPVDLSDPALWANGFPHELFSELRRTTPVFHHEFTTRVAEQVQREFWVTTRHAHCVRLHRDTDSFTATGGPLIQPLDTFSSYPSIINMDPPDVNKRRKILSAAFTPRAVAKLEEGIRRRAKRMVDELYEAGGGDWVTDVAAKLPMTVIGDIVGIPESDRPYVFPLVDKILMTKAPDSGVPPEEEPAIYMEIFQYASSLSAEKRANPVDDIWSTLCTAKVTDESGAERYALEQMDLDVFFFVLALAGADTTKNALTACLRAFLDNPDQLELYRKDESVRATAVEEVLRWTSPVAFWVRGTKVDVEIDGVRIPAGSRVMSVLASGNRDEEVFEDPFRFDITRPDNPHVTFGGGGPHYCLGAMLARAEIRAALDELLTRDKDFTIGEVTVTHPNLALNMHVFEHLPIEFTG</sequence>
<comment type="similarity">
    <text evidence="2">Belongs to the cytochrome P450 family.</text>
</comment>
<evidence type="ECO:0000256" key="2">
    <source>
        <dbReference type="ARBA" id="ARBA00010617"/>
    </source>
</evidence>
<evidence type="ECO:0000256" key="4">
    <source>
        <dbReference type="ARBA" id="ARBA00022723"/>
    </source>
</evidence>
<dbReference type="STRING" id="1122247.GCA_000379865_02437"/>
<evidence type="ECO:0000313" key="8">
    <source>
        <dbReference type="EMBL" id="EKF22133.1"/>
    </source>
</evidence>
<dbReference type="OrthoDB" id="5241086at2"/>
<reference evidence="8 9" key="1">
    <citation type="journal article" date="2012" name="J. Bacteriol.">
        <title>Genome sequence of Mycobacterium hassiacum DSM 44199, a rare source of heat-stable mycobacterial proteins.</title>
        <authorList>
            <person name="Tiago I."/>
            <person name="Maranha A."/>
            <person name="Mendes V."/>
            <person name="Alarico S."/>
            <person name="Moynihan P.J."/>
            <person name="Clarke A.J."/>
            <person name="Macedo-Ribeiro S."/>
            <person name="Pereira P.J."/>
            <person name="Empadinhas N."/>
        </authorList>
    </citation>
    <scope>NUCLEOTIDE SEQUENCE [LARGE SCALE GENOMIC DNA]</scope>
    <source>
        <strain evidence="9">DSM 44199 / CIP 105218 / JCM 12690 / 3849</strain>
    </source>
</reference>
<protein>
    <submittedName>
        <fullName evidence="8">Cytochrome P450 family protein</fullName>
    </submittedName>
</protein>
<dbReference type="GO" id="GO:0005506">
    <property type="term" value="F:iron ion binding"/>
    <property type="evidence" value="ECO:0007669"/>
    <property type="project" value="InterPro"/>
</dbReference>
<comment type="cofactor">
    <cofactor evidence="1">
        <name>heme</name>
        <dbReference type="ChEBI" id="CHEBI:30413"/>
    </cofactor>
</comment>
<keyword evidence="6" id="KW-0408">Iron</keyword>
<keyword evidence="9" id="KW-1185">Reference proteome</keyword>
<dbReference type="InterPro" id="IPR001128">
    <property type="entry name" value="Cyt_P450"/>
</dbReference>
<name>K5B7L0_MYCHD</name>
<dbReference type="InterPro" id="IPR002397">
    <property type="entry name" value="Cyt_P450_B"/>
</dbReference>
<proteinExistence type="inferred from homology"/>
<dbReference type="SUPFAM" id="SSF48264">
    <property type="entry name" value="Cytochrome P450"/>
    <property type="match status" value="1"/>
</dbReference>
<accession>K5B7L0</accession>
<dbReference type="PATRIC" id="fig|1122247.3.peg.3721"/>
<dbReference type="GO" id="GO:0008395">
    <property type="term" value="F:steroid hydroxylase activity"/>
    <property type="evidence" value="ECO:0007669"/>
    <property type="project" value="TreeGrafter"/>
</dbReference>
<dbReference type="PANTHER" id="PTHR46696">
    <property type="entry name" value="P450, PUTATIVE (EUROFUNG)-RELATED"/>
    <property type="match status" value="1"/>
</dbReference>
<dbReference type="EMBL" id="AMRA01000104">
    <property type="protein sequence ID" value="EKF22133.1"/>
    <property type="molecule type" value="Genomic_DNA"/>
</dbReference>
<dbReference type="Pfam" id="PF00067">
    <property type="entry name" value="p450"/>
    <property type="match status" value="1"/>
</dbReference>
<dbReference type="AlphaFoldDB" id="K5B7L0"/>
<keyword evidence="3" id="KW-0349">Heme</keyword>